<proteinExistence type="inferred from homology"/>
<dbReference type="Pfam" id="PF03401">
    <property type="entry name" value="TctC"/>
    <property type="match status" value="1"/>
</dbReference>
<dbReference type="InterPro" id="IPR005064">
    <property type="entry name" value="BUG"/>
</dbReference>
<dbReference type="SUPFAM" id="SSF53850">
    <property type="entry name" value="Periplasmic binding protein-like II"/>
    <property type="match status" value="1"/>
</dbReference>
<comment type="caution">
    <text evidence="2">The sequence shown here is derived from an EMBL/GenBank/DDBJ whole genome shotgun (WGS) entry which is preliminary data.</text>
</comment>
<dbReference type="Proteomes" id="UP000264036">
    <property type="component" value="Unassembled WGS sequence"/>
</dbReference>
<dbReference type="PROSITE" id="PS51318">
    <property type="entry name" value="TAT"/>
    <property type="match status" value="1"/>
</dbReference>
<evidence type="ECO:0000313" key="3">
    <source>
        <dbReference type="Proteomes" id="UP000264036"/>
    </source>
</evidence>
<name>A0A356LKH2_9BURK</name>
<protein>
    <submittedName>
        <fullName evidence="2">Tripartite tricarboxylate transporter substrate binding protein</fullName>
    </submittedName>
</protein>
<dbReference type="EMBL" id="DOEK01000040">
    <property type="protein sequence ID" value="HBP31520.1"/>
    <property type="molecule type" value="Genomic_DNA"/>
</dbReference>
<dbReference type="Gene3D" id="3.40.190.10">
    <property type="entry name" value="Periplasmic binding protein-like II"/>
    <property type="match status" value="1"/>
</dbReference>
<accession>A0A356LKH2</accession>
<organism evidence="2 3">
    <name type="scientific">Advenella kashmirensis</name>
    <dbReference type="NCBI Taxonomy" id="310575"/>
    <lineage>
        <taxon>Bacteria</taxon>
        <taxon>Pseudomonadati</taxon>
        <taxon>Pseudomonadota</taxon>
        <taxon>Betaproteobacteria</taxon>
        <taxon>Burkholderiales</taxon>
        <taxon>Alcaligenaceae</taxon>
    </lineage>
</organism>
<dbReference type="PANTHER" id="PTHR42928">
    <property type="entry name" value="TRICARBOXYLATE-BINDING PROTEIN"/>
    <property type="match status" value="1"/>
</dbReference>
<dbReference type="PIRSF" id="PIRSF017082">
    <property type="entry name" value="YflP"/>
    <property type="match status" value="1"/>
</dbReference>
<dbReference type="CDD" id="cd07012">
    <property type="entry name" value="PBP2_Bug_TTT"/>
    <property type="match status" value="1"/>
</dbReference>
<reference evidence="2 3" key="1">
    <citation type="journal article" date="2018" name="Nat. Biotechnol.">
        <title>A standardized bacterial taxonomy based on genome phylogeny substantially revises the tree of life.</title>
        <authorList>
            <person name="Parks D.H."/>
            <person name="Chuvochina M."/>
            <person name="Waite D.W."/>
            <person name="Rinke C."/>
            <person name="Skarshewski A."/>
            <person name="Chaumeil P.A."/>
            <person name="Hugenholtz P."/>
        </authorList>
    </citation>
    <scope>NUCLEOTIDE SEQUENCE [LARGE SCALE GENOMIC DNA]</scope>
    <source>
        <strain evidence="2">UBA10707</strain>
    </source>
</reference>
<gene>
    <name evidence="2" type="ORF">DD666_19185</name>
</gene>
<sequence length="325" mass="35082">MLMNRRHLLKTALGGAAFCAIPKIVIAKGYPDRAIKFVVPVSPGAGTDSVARIMADYLSRTMKTTWVVENQGGASGQIATQATARASPDGYNLILGYVSTHGTLPAYRKVPYDPINDFTHIAMMGGAPNVLVTNTSGPETFEEFLELTKKNPGKFSYASGGVGSITHLVFEGLKLSTDIDVQHVPYRGLGPGFNDMVAGQIQFCMPGLAGATPYIKSGRMRALAVSGAQRAPLLPDVRTLKEIGIPELETVQWLGIMGPKDMPPDITHTLWSAVDRVLAEPEVKKRLAGEGIEIMPMTQEAFSKYVSDDLAHWQKIVNSQGLREA</sequence>
<dbReference type="PANTHER" id="PTHR42928:SF5">
    <property type="entry name" value="BLR1237 PROTEIN"/>
    <property type="match status" value="1"/>
</dbReference>
<evidence type="ECO:0000256" key="1">
    <source>
        <dbReference type="ARBA" id="ARBA00006987"/>
    </source>
</evidence>
<dbReference type="AlphaFoldDB" id="A0A356LKH2"/>
<dbReference type="InterPro" id="IPR006311">
    <property type="entry name" value="TAT_signal"/>
</dbReference>
<dbReference type="InterPro" id="IPR042100">
    <property type="entry name" value="Bug_dom1"/>
</dbReference>
<evidence type="ECO:0000313" key="2">
    <source>
        <dbReference type="EMBL" id="HBP31520.1"/>
    </source>
</evidence>
<comment type="similarity">
    <text evidence="1">Belongs to the UPF0065 (bug) family.</text>
</comment>
<dbReference type="Gene3D" id="3.40.190.150">
    <property type="entry name" value="Bordetella uptake gene, domain 1"/>
    <property type="match status" value="1"/>
</dbReference>